<evidence type="ECO:0000256" key="5">
    <source>
        <dbReference type="ARBA" id="ARBA00011738"/>
    </source>
</evidence>
<comment type="pathway">
    <text evidence="4 16">Cofactor biosynthesis; coenzyme A biosynthesis; CoA from (R)-pantothenate: step 1/5.</text>
</comment>
<dbReference type="HAMAP" id="MF_01274">
    <property type="entry name" value="Pantothen_kinase_3"/>
    <property type="match status" value="1"/>
</dbReference>
<dbReference type="EMBL" id="RJVI01000001">
    <property type="protein sequence ID" value="ROR34976.1"/>
    <property type="molecule type" value="Genomic_DNA"/>
</dbReference>
<dbReference type="NCBIfam" id="TIGR00671">
    <property type="entry name" value="baf"/>
    <property type="match status" value="1"/>
</dbReference>
<keyword evidence="16" id="KW-0479">Metal-binding</keyword>
<dbReference type="GO" id="GO:0005737">
    <property type="term" value="C:cytoplasm"/>
    <property type="evidence" value="ECO:0007669"/>
    <property type="project" value="UniProtKB-SubCell"/>
</dbReference>
<feature type="binding site" evidence="16">
    <location>
        <begin position="99"/>
        <end position="102"/>
    </location>
    <ligand>
        <name>substrate</name>
    </ligand>
</feature>
<accession>A0A3N1Y823</accession>
<comment type="cofactor">
    <cofactor evidence="2">
        <name>K(+)</name>
        <dbReference type="ChEBI" id="CHEBI:29103"/>
    </cofactor>
</comment>
<comment type="cofactor">
    <cofactor evidence="16">
        <name>NH4(+)</name>
        <dbReference type="ChEBI" id="CHEBI:28938"/>
    </cofactor>
    <cofactor evidence="16">
        <name>K(+)</name>
        <dbReference type="ChEBI" id="CHEBI:29103"/>
    </cofactor>
    <text evidence="16">A monovalent cation. Ammonium or potassium.</text>
</comment>
<dbReference type="UniPathway" id="UPA00241">
    <property type="reaction ID" value="UER00352"/>
</dbReference>
<feature type="binding site" evidence="16">
    <location>
        <position position="176"/>
    </location>
    <ligand>
        <name>substrate</name>
    </ligand>
</feature>
<feature type="binding site" evidence="16">
    <location>
        <begin position="6"/>
        <end position="13"/>
    </location>
    <ligand>
        <name>ATP</name>
        <dbReference type="ChEBI" id="CHEBI:30616"/>
    </ligand>
</feature>
<dbReference type="PANTHER" id="PTHR34265">
    <property type="entry name" value="TYPE III PANTOTHENATE KINASE"/>
    <property type="match status" value="1"/>
</dbReference>
<feature type="binding site" evidence="16">
    <location>
        <position position="124"/>
    </location>
    <ligand>
        <name>ATP</name>
        <dbReference type="ChEBI" id="CHEBI:30616"/>
    </ligand>
</feature>
<gene>
    <name evidence="16" type="primary">coaX</name>
    <name evidence="17" type="ORF">EDC57_0890</name>
</gene>
<keyword evidence="7 16" id="KW-0963">Cytoplasm</keyword>
<evidence type="ECO:0000256" key="16">
    <source>
        <dbReference type="HAMAP-Rule" id="MF_01274"/>
    </source>
</evidence>
<dbReference type="PANTHER" id="PTHR34265:SF1">
    <property type="entry name" value="TYPE III PANTOTHENATE KINASE"/>
    <property type="match status" value="1"/>
</dbReference>
<dbReference type="CDD" id="cd24015">
    <property type="entry name" value="ASKHA_NBD_PanK-III"/>
    <property type="match status" value="1"/>
</dbReference>
<feature type="binding site" evidence="16">
    <location>
        <position position="121"/>
    </location>
    <ligand>
        <name>K(+)</name>
        <dbReference type="ChEBI" id="CHEBI:29103"/>
    </ligand>
</feature>
<dbReference type="OrthoDB" id="9781305at2"/>
<organism evidence="17 18">
    <name type="scientific">Inmirania thermothiophila</name>
    <dbReference type="NCBI Taxonomy" id="1750597"/>
    <lineage>
        <taxon>Bacteria</taxon>
        <taxon>Pseudomonadati</taxon>
        <taxon>Pseudomonadota</taxon>
        <taxon>Gammaproteobacteria</taxon>
        <taxon>Chromatiales</taxon>
        <taxon>Ectothiorhodospiraceae</taxon>
        <taxon>Inmirania</taxon>
    </lineage>
</organism>
<keyword evidence="18" id="KW-1185">Reference proteome</keyword>
<feature type="binding site" evidence="16">
    <location>
        <position position="92"/>
    </location>
    <ligand>
        <name>substrate</name>
    </ligand>
</feature>
<evidence type="ECO:0000256" key="8">
    <source>
        <dbReference type="ARBA" id="ARBA00022679"/>
    </source>
</evidence>
<dbReference type="Gene3D" id="3.30.420.40">
    <property type="match status" value="2"/>
</dbReference>
<evidence type="ECO:0000256" key="7">
    <source>
        <dbReference type="ARBA" id="ARBA00022490"/>
    </source>
</evidence>
<keyword evidence="8 16" id="KW-0808">Transferase</keyword>
<keyword evidence="9 16" id="KW-0547">Nucleotide-binding</keyword>
<evidence type="ECO:0000256" key="1">
    <source>
        <dbReference type="ARBA" id="ARBA00001206"/>
    </source>
</evidence>
<name>A0A3N1Y823_9GAMM</name>
<comment type="subunit">
    <text evidence="5 16">Homodimer.</text>
</comment>
<evidence type="ECO:0000256" key="3">
    <source>
        <dbReference type="ARBA" id="ARBA00004496"/>
    </source>
</evidence>
<evidence type="ECO:0000256" key="11">
    <source>
        <dbReference type="ARBA" id="ARBA00022840"/>
    </source>
</evidence>
<protein>
    <recommendedName>
        <fullName evidence="15 16">Type III pantothenate kinase</fullName>
        <ecNumber evidence="6 16">2.7.1.33</ecNumber>
    </recommendedName>
    <alternativeName>
        <fullName evidence="16">PanK-III</fullName>
    </alternativeName>
    <alternativeName>
        <fullName evidence="16">Pantothenic acid kinase</fullName>
    </alternativeName>
</protein>
<keyword evidence="12 16" id="KW-0630">Potassium</keyword>
<dbReference type="InterPro" id="IPR043129">
    <property type="entry name" value="ATPase_NBD"/>
</dbReference>
<keyword evidence="13 16" id="KW-0173">Coenzyme A biosynthesis</keyword>
<comment type="catalytic activity">
    <reaction evidence="1 16">
        <text>(R)-pantothenate + ATP = (R)-4'-phosphopantothenate + ADP + H(+)</text>
        <dbReference type="Rhea" id="RHEA:16373"/>
        <dbReference type="ChEBI" id="CHEBI:10986"/>
        <dbReference type="ChEBI" id="CHEBI:15378"/>
        <dbReference type="ChEBI" id="CHEBI:29032"/>
        <dbReference type="ChEBI" id="CHEBI:30616"/>
        <dbReference type="ChEBI" id="CHEBI:456216"/>
        <dbReference type="EC" id="2.7.1.33"/>
    </reaction>
</comment>
<dbReference type="InterPro" id="IPR004619">
    <property type="entry name" value="Type_III_PanK"/>
</dbReference>
<dbReference type="Proteomes" id="UP000276634">
    <property type="component" value="Unassembled WGS sequence"/>
</dbReference>
<evidence type="ECO:0000256" key="9">
    <source>
        <dbReference type="ARBA" id="ARBA00022741"/>
    </source>
</evidence>
<dbReference type="GO" id="GO:0015937">
    <property type="term" value="P:coenzyme A biosynthetic process"/>
    <property type="evidence" value="ECO:0007669"/>
    <property type="project" value="UniProtKB-UniRule"/>
</dbReference>
<keyword evidence="11 16" id="KW-0067">ATP-binding</keyword>
<keyword evidence="10 16" id="KW-0418">Kinase</keyword>
<comment type="similarity">
    <text evidence="14 16">Belongs to the type III pantothenate kinase family.</text>
</comment>
<comment type="caution">
    <text evidence="17">The sequence shown here is derived from an EMBL/GenBank/DDBJ whole genome shotgun (WGS) entry which is preliminary data.</text>
</comment>
<comment type="subcellular location">
    <subcellularLocation>
        <location evidence="3 16">Cytoplasm</location>
    </subcellularLocation>
</comment>
<dbReference type="AlphaFoldDB" id="A0A3N1Y823"/>
<sequence>MILLVDIGNTHLRWGVWREGALHPGGAVARGGGEGRLREAWAGLAPPARVAVSNVGGEAAAAQVRAASLALWGLEPRLLRPTAACAGVVNAYPRPDRLGADRWAALLAARARAPQGAVVVDCGSAITVDGLDAAGRHLGGVILPGLGRMYRILAHEIGLDALPLAEAGTEIPVTDTAPAVANGALCAALGGLLRAAAAVEARLGPAPARLITGGDAVLLAPHLGPGWTLAPHLVLEGVARWALAAEAGEAG</sequence>
<evidence type="ECO:0000256" key="2">
    <source>
        <dbReference type="ARBA" id="ARBA00001958"/>
    </source>
</evidence>
<evidence type="ECO:0000256" key="13">
    <source>
        <dbReference type="ARBA" id="ARBA00022993"/>
    </source>
</evidence>
<evidence type="ECO:0000313" key="17">
    <source>
        <dbReference type="EMBL" id="ROR34976.1"/>
    </source>
</evidence>
<dbReference type="GO" id="GO:0005524">
    <property type="term" value="F:ATP binding"/>
    <property type="evidence" value="ECO:0007669"/>
    <property type="project" value="UniProtKB-UniRule"/>
</dbReference>
<evidence type="ECO:0000256" key="14">
    <source>
        <dbReference type="ARBA" id="ARBA00038036"/>
    </source>
</evidence>
<dbReference type="GO" id="GO:0046872">
    <property type="term" value="F:metal ion binding"/>
    <property type="evidence" value="ECO:0007669"/>
    <property type="project" value="UniProtKB-KW"/>
</dbReference>
<dbReference type="GO" id="GO:0004594">
    <property type="term" value="F:pantothenate kinase activity"/>
    <property type="evidence" value="ECO:0007669"/>
    <property type="project" value="UniProtKB-UniRule"/>
</dbReference>
<evidence type="ECO:0000256" key="12">
    <source>
        <dbReference type="ARBA" id="ARBA00022958"/>
    </source>
</evidence>
<comment type="function">
    <text evidence="16">Catalyzes the phosphorylation of pantothenate (Pan), the first step in CoA biosynthesis.</text>
</comment>
<feature type="active site" description="Proton acceptor" evidence="16">
    <location>
        <position position="101"/>
    </location>
</feature>
<evidence type="ECO:0000256" key="15">
    <source>
        <dbReference type="ARBA" id="ARBA00040883"/>
    </source>
</evidence>
<evidence type="ECO:0000313" key="18">
    <source>
        <dbReference type="Proteomes" id="UP000276634"/>
    </source>
</evidence>
<dbReference type="Pfam" id="PF03309">
    <property type="entry name" value="Pan_kinase"/>
    <property type="match status" value="1"/>
</dbReference>
<evidence type="ECO:0000256" key="6">
    <source>
        <dbReference type="ARBA" id="ARBA00012102"/>
    </source>
</evidence>
<reference evidence="17 18" key="1">
    <citation type="submission" date="2018-11" db="EMBL/GenBank/DDBJ databases">
        <title>Genomic Encyclopedia of Type Strains, Phase IV (KMG-IV): sequencing the most valuable type-strain genomes for metagenomic binning, comparative biology and taxonomic classification.</title>
        <authorList>
            <person name="Goeker M."/>
        </authorList>
    </citation>
    <scope>NUCLEOTIDE SEQUENCE [LARGE SCALE GENOMIC DNA]</scope>
    <source>
        <strain evidence="17 18">DSM 100275</strain>
    </source>
</reference>
<proteinExistence type="inferred from homology"/>
<evidence type="ECO:0000256" key="10">
    <source>
        <dbReference type="ARBA" id="ARBA00022777"/>
    </source>
</evidence>
<dbReference type="SUPFAM" id="SSF53067">
    <property type="entry name" value="Actin-like ATPase domain"/>
    <property type="match status" value="2"/>
</dbReference>
<dbReference type="EC" id="2.7.1.33" evidence="6 16"/>
<dbReference type="RefSeq" id="WP_123400596.1">
    <property type="nucleotide sequence ID" value="NZ_RJVI01000001.1"/>
</dbReference>
<evidence type="ECO:0000256" key="4">
    <source>
        <dbReference type="ARBA" id="ARBA00005225"/>
    </source>
</evidence>